<keyword evidence="5" id="KW-0472">Membrane</keyword>
<dbReference type="Proteomes" id="UP000327013">
    <property type="component" value="Unassembled WGS sequence"/>
</dbReference>
<evidence type="ECO:0000256" key="2">
    <source>
        <dbReference type="ARBA" id="ARBA00006824"/>
    </source>
</evidence>
<gene>
    <name evidence="8" type="ORF">FH972_021927</name>
</gene>
<dbReference type="InterPro" id="IPR007248">
    <property type="entry name" value="Mpv17_PMP22"/>
</dbReference>
<keyword evidence="9" id="KW-1185">Reference proteome</keyword>
<evidence type="ECO:0000256" key="3">
    <source>
        <dbReference type="ARBA" id="ARBA00022692"/>
    </source>
</evidence>
<dbReference type="GO" id="GO:0005739">
    <property type="term" value="C:mitochondrion"/>
    <property type="evidence" value="ECO:0007669"/>
    <property type="project" value="TreeGrafter"/>
</dbReference>
<comment type="subcellular location">
    <subcellularLocation>
        <location evidence="1">Membrane</location>
        <topology evidence="1">Multi-pass membrane protein</topology>
    </subcellularLocation>
</comment>
<evidence type="ECO:0000313" key="8">
    <source>
        <dbReference type="EMBL" id="KAB8338988.1"/>
    </source>
</evidence>
<evidence type="ECO:0000313" key="9">
    <source>
        <dbReference type="Proteomes" id="UP000327013"/>
    </source>
</evidence>
<dbReference type="OrthoDB" id="10267969at2759"/>
<dbReference type="PANTHER" id="PTHR11266">
    <property type="entry name" value="PEROXISOMAL MEMBRANE PROTEIN 2, PXMP2 MPV17"/>
    <property type="match status" value="1"/>
</dbReference>
<comment type="similarity">
    <text evidence="2 6">Belongs to the peroxisomal membrane protein PXMP2/4 family.</text>
</comment>
<name>A0A5N6KR40_9ROSI</name>
<accession>A0A5N6KR40</accession>
<organism evidence="8 9">
    <name type="scientific">Carpinus fangiana</name>
    <dbReference type="NCBI Taxonomy" id="176857"/>
    <lineage>
        <taxon>Eukaryota</taxon>
        <taxon>Viridiplantae</taxon>
        <taxon>Streptophyta</taxon>
        <taxon>Embryophyta</taxon>
        <taxon>Tracheophyta</taxon>
        <taxon>Spermatophyta</taxon>
        <taxon>Magnoliopsida</taxon>
        <taxon>eudicotyledons</taxon>
        <taxon>Gunneridae</taxon>
        <taxon>Pentapetalae</taxon>
        <taxon>rosids</taxon>
        <taxon>fabids</taxon>
        <taxon>Fagales</taxon>
        <taxon>Betulaceae</taxon>
        <taxon>Carpinus</taxon>
    </lineage>
</organism>
<evidence type="ECO:0000256" key="6">
    <source>
        <dbReference type="RuleBase" id="RU363053"/>
    </source>
</evidence>
<evidence type="ECO:0000256" key="1">
    <source>
        <dbReference type="ARBA" id="ARBA00004141"/>
    </source>
</evidence>
<proteinExistence type="inferred from homology"/>
<reference evidence="8 9" key="1">
    <citation type="submission" date="2019-06" db="EMBL/GenBank/DDBJ databases">
        <title>A chromosomal-level reference genome of Carpinus fangiana (Coryloideae, Betulaceae).</title>
        <authorList>
            <person name="Yang X."/>
            <person name="Wang Z."/>
            <person name="Zhang L."/>
            <person name="Hao G."/>
            <person name="Liu J."/>
            <person name="Yang Y."/>
        </authorList>
    </citation>
    <scope>NUCLEOTIDE SEQUENCE [LARGE SCALE GENOMIC DNA]</scope>
    <source>
        <strain evidence="8">Cfa_2016G</strain>
        <tissue evidence="8">Leaf</tissue>
    </source>
</reference>
<dbReference type="EMBL" id="VIBQ01000010">
    <property type="protein sequence ID" value="KAB8338988.1"/>
    <property type="molecule type" value="Genomic_DNA"/>
</dbReference>
<dbReference type="AlphaFoldDB" id="A0A5N6KR40"/>
<evidence type="ECO:0000256" key="4">
    <source>
        <dbReference type="ARBA" id="ARBA00022989"/>
    </source>
</evidence>
<feature type="region of interest" description="Disordered" evidence="7">
    <location>
        <begin position="1"/>
        <end position="23"/>
    </location>
</feature>
<keyword evidence="3" id="KW-0812">Transmembrane</keyword>
<sequence>MTATRERALRKPESPRKDDDTLAIEIHELGQKDSYTERDVLPDSRGLPPPFDFERLTRFMSYGFLMAPLQYKWFGFLARAFPITKSLGTGPALKRVAFDQLIFSPMSTFA</sequence>
<dbReference type="GO" id="GO:0016020">
    <property type="term" value="C:membrane"/>
    <property type="evidence" value="ECO:0007669"/>
    <property type="project" value="UniProtKB-SubCell"/>
</dbReference>
<comment type="caution">
    <text evidence="8">The sequence shown here is derived from an EMBL/GenBank/DDBJ whole genome shotgun (WGS) entry which is preliminary data.</text>
</comment>
<dbReference type="PANTHER" id="PTHR11266:SF50">
    <property type="entry name" value="VACUOLAR MEMBRANE PROTEIN YOR292C"/>
    <property type="match status" value="1"/>
</dbReference>
<evidence type="ECO:0000256" key="7">
    <source>
        <dbReference type="SAM" id="MobiDB-lite"/>
    </source>
</evidence>
<evidence type="ECO:0000256" key="5">
    <source>
        <dbReference type="ARBA" id="ARBA00023136"/>
    </source>
</evidence>
<protein>
    <submittedName>
        <fullName evidence="8">Uncharacterized protein</fullName>
    </submittedName>
</protein>
<keyword evidence="4" id="KW-1133">Transmembrane helix</keyword>